<feature type="domain" description="HpcH/HpaI aldolase/citrate lyase" evidence="2">
    <location>
        <begin position="61"/>
        <end position="179"/>
    </location>
</feature>
<dbReference type="InterPro" id="IPR005000">
    <property type="entry name" value="Aldolase/citrate-lyase_domain"/>
</dbReference>
<keyword evidence="4" id="KW-1185">Reference proteome</keyword>
<comment type="caution">
    <text evidence="3">The sequence shown here is derived from an EMBL/GenBank/DDBJ whole genome shotgun (WGS) entry which is preliminary data.</text>
</comment>
<dbReference type="Pfam" id="PF03328">
    <property type="entry name" value="HpcH_HpaI"/>
    <property type="match status" value="1"/>
</dbReference>
<accession>A0A2T0XIC2</accession>
<protein>
    <submittedName>
        <fullName evidence="3">HpcH/HpaI aldolase/citrate lyase family protein</fullName>
    </submittedName>
</protein>
<dbReference type="InterPro" id="IPR015813">
    <property type="entry name" value="Pyrv/PenolPyrv_kinase-like_dom"/>
</dbReference>
<gene>
    <name evidence="3" type="ORF">BCM14_1495</name>
</gene>
<keyword evidence="3" id="KW-0456">Lyase</keyword>
<dbReference type="InterPro" id="IPR040442">
    <property type="entry name" value="Pyrv_kinase-like_dom_sf"/>
</dbReference>
<keyword evidence="1" id="KW-0479">Metal-binding</keyword>
<proteinExistence type="predicted"/>
<dbReference type="Proteomes" id="UP000238308">
    <property type="component" value="Unassembled WGS sequence"/>
</dbReference>
<evidence type="ECO:0000259" key="2">
    <source>
        <dbReference type="Pfam" id="PF03328"/>
    </source>
</evidence>
<name>A0A2T0XIC2_9BURK</name>
<evidence type="ECO:0000256" key="1">
    <source>
        <dbReference type="ARBA" id="ARBA00022723"/>
    </source>
</evidence>
<dbReference type="RefSeq" id="WP_106227343.1">
    <property type="nucleotide sequence ID" value="NZ_PVTV01000012.1"/>
</dbReference>
<evidence type="ECO:0000313" key="4">
    <source>
        <dbReference type="Proteomes" id="UP000238308"/>
    </source>
</evidence>
<dbReference type="AlphaFoldDB" id="A0A2T0XIC2"/>
<dbReference type="Gene3D" id="3.20.20.60">
    <property type="entry name" value="Phosphoenolpyruvate-binding domains"/>
    <property type="match status" value="1"/>
</dbReference>
<dbReference type="SUPFAM" id="SSF51621">
    <property type="entry name" value="Phosphoenolpyruvate/pyruvate domain"/>
    <property type="match status" value="1"/>
</dbReference>
<evidence type="ECO:0000313" key="3">
    <source>
        <dbReference type="EMBL" id="PRY98662.1"/>
    </source>
</evidence>
<sequence length="265" mass="29493">MNSTERKMLSILKDMAENSEAVAVKAEFEAEGTRTEELLRLLEIARRADVKIGLKIGGCEAIRDLIEAKQFGVEYIIAPMVETPYALQKYIEAKNKVFTPDERGDIGFLVNIETDSGFQHSAEMAELAASENGIQGLVFGRVDYVGSLAMPRDSVNSPEVLAACRKVALDCKAHGLDFVVGGGISIDAVDVLKSIKDAHLSRFETRKIIFSGSALDKPALKQGLLNAVHFELLWLLNKREYYSIITNEDDKRIEMLDKRWKLLSQ</sequence>
<dbReference type="GO" id="GO:0016829">
    <property type="term" value="F:lyase activity"/>
    <property type="evidence" value="ECO:0007669"/>
    <property type="project" value="UniProtKB-KW"/>
</dbReference>
<reference evidence="3 4" key="1">
    <citation type="submission" date="2018-03" db="EMBL/GenBank/DDBJ databases">
        <title>Genomic Encyclopedia of Type Strains, Phase III (KMG-III): the genomes of soil and plant-associated and newly described type strains.</title>
        <authorList>
            <person name="Whitman W."/>
        </authorList>
    </citation>
    <scope>NUCLEOTIDE SEQUENCE [LARGE SCALE GENOMIC DNA]</scope>
    <source>
        <strain evidence="3 4">MWH-P2sevCIIIb</strain>
    </source>
</reference>
<dbReference type="GO" id="GO:0046872">
    <property type="term" value="F:metal ion binding"/>
    <property type="evidence" value="ECO:0007669"/>
    <property type="project" value="UniProtKB-KW"/>
</dbReference>
<dbReference type="OrthoDB" id="86160at2"/>
<dbReference type="EMBL" id="PVTV01000012">
    <property type="protein sequence ID" value="PRY98662.1"/>
    <property type="molecule type" value="Genomic_DNA"/>
</dbReference>
<organism evidence="3 4">
    <name type="scientific">Jezberella montanilacus</name>
    <dbReference type="NCBI Taxonomy" id="323426"/>
    <lineage>
        <taxon>Bacteria</taxon>
        <taxon>Pseudomonadati</taxon>
        <taxon>Pseudomonadota</taxon>
        <taxon>Betaproteobacteria</taxon>
        <taxon>Burkholderiales</taxon>
        <taxon>Alcaligenaceae</taxon>
        <taxon>Jezberella</taxon>
    </lineage>
</organism>